<protein>
    <recommendedName>
        <fullName evidence="1">DUF7311 domain-containing protein</fullName>
    </recommendedName>
</protein>
<name>A0A1N6WMD2_9EURY</name>
<accession>A0A1N6WMD2</accession>
<keyword evidence="3" id="KW-1185">Reference proteome</keyword>
<dbReference type="EMBL" id="FTNO01000001">
    <property type="protein sequence ID" value="SIQ91237.1"/>
    <property type="molecule type" value="Genomic_DNA"/>
</dbReference>
<reference evidence="3" key="1">
    <citation type="submission" date="2017-01" db="EMBL/GenBank/DDBJ databases">
        <authorList>
            <person name="Varghese N."/>
            <person name="Submissions S."/>
        </authorList>
    </citation>
    <scope>NUCLEOTIDE SEQUENCE [LARGE SCALE GENOMIC DNA]</scope>
    <source>
        <strain evidence="3">CGMCC 1.7737</strain>
    </source>
</reference>
<evidence type="ECO:0000259" key="1">
    <source>
        <dbReference type="Pfam" id="PF23993"/>
    </source>
</evidence>
<dbReference type="Proteomes" id="UP000186914">
    <property type="component" value="Unassembled WGS sequence"/>
</dbReference>
<gene>
    <name evidence="2" type="ORF">SAMN05421858_0789</name>
</gene>
<dbReference type="Pfam" id="PF23993">
    <property type="entry name" value="DUF7311"/>
    <property type="match status" value="1"/>
</dbReference>
<sequence length="177" mass="18966">MSIRVVLAVILVVALCSVSYPAIEAARTTRAEHHAAGELATVENALLDLSTESAVSMGHPGARSVVALSITTESKSSSQIEYIAVGGVPGSKHGKDAHGDVLAYRVGDETHVRYVPFDLRVAHGGQKHGHDWHLEADRTPLVVRDTGRTEIVFRLVERRGKHLVLVTFIEGTSSSTA</sequence>
<dbReference type="AlphaFoldDB" id="A0A1N6WMD2"/>
<dbReference type="InterPro" id="IPR055735">
    <property type="entry name" value="DUF7311"/>
</dbReference>
<proteinExistence type="predicted"/>
<evidence type="ECO:0000313" key="2">
    <source>
        <dbReference type="EMBL" id="SIQ91237.1"/>
    </source>
</evidence>
<feature type="domain" description="DUF7311" evidence="1">
    <location>
        <begin position="3"/>
        <end position="167"/>
    </location>
</feature>
<evidence type="ECO:0000313" key="3">
    <source>
        <dbReference type="Proteomes" id="UP000186914"/>
    </source>
</evidence>
<organism evidence="2 3">
    <name type="scientific">Haladaptatus litoreus</name>
    <dbReference type="NCBI Taxonomy" id="553468"/>
    <lineage>
        <taxon>Archaea</taxon>
        <taxon>Methanobacteriati</taxon>
        <taxon>Methanobacteriota</taxon>
        <taxon>Stenosarchaea group</taxon>
        <taxon>Halobacteria</taxon>
        <taxon>Halobacteriales</taxon>
        <taxon>Haladaptataceae</taxon>
        <taxon>Haladaptatus</taxon>
    </lineage>
</organism>
<dbReference type="RefSeq" id="WP_076428113.1">
    <property type="nucleotide sequence ID" value="NZ_FTNO01000001.1"/>
</dbReference>